<dbReference type="EMBL" id="UINC01097352">
    <property type="protein sequence ID" value="SVC54986.1"/>
    <property type="molecule type" value="Genomic_DNA"/>
</dbReference>
<feature type="non-terminal residue" evidence="2">
    <location>
        <position position="1"/>
    </location>
</feature>
<protein>
    <recommendedName>
        <fullName evidence="1">Methyltransferase domain-containing protein</fullName>
    </recommendedName>
</protein>
<accession>A0A382N1P6</accession>
<sequence>QCAGGKDTLSLLMQGAKKVIGIDISQRMIASAKRRSDSLQANASWYCCDVLNVPKSLDATGDLLYTGRGALPWIMDIQSWAKVVRRLLKPKGKLFVFEGHPLDWIWDTNASDIRFHVERNNYFTEKIVGGERWPFPFLARQEDPELVNLRMHERQWTLGQIFEALLNVGFNLIHFDEYPIPYWDQFPNIPKEILTRLPHTYSILAERN</sequence>
<dbReference type="CDD" id="cd02440">
    <property type="entry name" value="AdoMet_MTases"/>
    <property type="match status" value="1"/>
</dbReference>
<evidence type="ECO:0000313" key="2">
    <source>
        <dbReference type="EMBL" id="SVC54986.1"/>
    </source>
</evidence>
<name>A0A382N1P6_9ZZZZ</name>
<proteinExistence type="predicted"/>
<dbReference type="Gene3D" id="3.40.50.150">
    <property type="entry name" value="Vaccinia Virus protein VP39"/>
    <property type="match status" value="1"/>
</dbReference>
<dbReference type="InterPro" id="IPR041698">
    <property type="entry name" value="Methyltransf_25"/>
</dbReference>
<organism evidence="2">
    <name type="scientific">marine metagenome</name>
    <dbReference type="NCBI Taxonomy" id="408172"/>
    <lineage>
        <taxon>unclassified sequences</taxon>
        <taxon>metagenomes</taxon>
        <taxon>ecological metagenomes</taxon>
    </lineage>
</organism>
<reference evidence="2" key="1">
    <citation type="submission" date="2018-05" db="EMBL/GenBank/DDBJ databases">
        <authorList>
            <person name="Lanie J.A."/>
            <person name="Ng W.-L."/>
            <person name="Kazmierczak K.M."/>
            <person name="Andrzejewski T.M."/>
            <person name="Davidsen T.M."/>
            <person name="Wayne K.J."/>
            <person name="Tettelin H."/>
            <person name="Glass J.I."/>
            <person name="Rusch D."/>
            <person name="Podicherti R."/>
            <person name="Tsui H.-C.T."/>
            <person name="Winkler M.E."/>
        </authorList>
    </citation>
    <scope>NUCLEOTIDE SEQUENCE</scope>
</reference>
<dbReference type="SUPFAM" id="SSF53335">
    <property type="entry name" value="S-adenosyl-L-methionine-dependent methyltransferases"/>
    <property type="match status" value="1"/>
</dbReference>
<dbReference type="AlphaFoldDB" id="A0A382N1P6"/>
<evidence type="ECO:0000259" key="1">
    <source>
        <dbReference type="Pfam" id="PF13649"/>
    </source>
</evidence>
<dbReference type="InterPro" id="IPR029063">
    <property type="entry name" value="SAM-dependent_MTases_sf"/>
</dbReference>
<dbReference type="Pfam" id="PF13649">
    <property type="entry name" value="Methyltransf_25"/>
    <property type="match status" value="1"/>
</dbReference>
<gene>
    <name evidence="2" type="ORF">METZ01_LOCUS307840</name>
</gene>
<feature type="domain" description="Methyltransferase" evidence="1">
    <location>
        <begin position="2"/>
        <end position="92"/>
    </location>
</feature>